<keyword evidence="4" id="KW-1185">Reference proteome</keyword>
<comment type="caution">
    <text evidence="3">The sequence shown here is derived from an EMBL/GenBank/DDBJ whole genome shotgun (WGS) entry which is preliminary data.</text>
</comment>
<evidence type="ECO:0000256" key="1">
    <source>
        <dbReference type="SAM" id="MobiDB-lite"/>
    </source>
</evidence>
<dbReference type="GO" id="GO:0004672">
    <property type="term" value="F:protein kinase activity"/>
    <property type="evidence" value="ECO:0007669"/>
    <property type="project" value="InterPro"/>
</dbReference>
<dbReference type="InterPro" id="IPR008266">
    <property type="entry name" value="Tyr_kinase_AS"/>
</dbReference>
<dbReference type="GO" id="GO:0005524">
    <property type="term" value="F:ATP binding"/>
    <property type="evidence" value="ECO:0007669"/>
    <property type="project" value="InterPro"/>
</dbReference>
<name>A0A9N8ZHD3_FUNMO</name>
<dbReference type="InterPro" id="IPR052396">
    <property type="entry name" value="Meiotic_Drive_Suppr_Kinase"/>
</dbReference>
<sequence>MELYLEISRLTLDDNKKTALFMHFTNKPAQKAEAAAVLSACNDDTTRSGRSNMVLRVCWENDTKSVFTQFYGEGYCSNTSFEYRKAQLSHMTNLILFSLEEYLLCALPHLAYSPHGTTLTSSTNAIGNPPDEVMIWEDFLESVNNYTFDQEQKKYAKLAFNENFIPTNVEVVCQAIDVNVCIPVSGTGEPDFVCHKKDEDVLILAIKIKRIHILNDVTPDQMLHEVCEENAKVRMVIQQLYNYLSENEFKYGILSTYDRSWFVKREHRCLYISNSLGYDSTHPPVLKTYAYLAQQAIDNADDSQCNSRKRRYDDPSSRQPPSGKSQLTLASSSKESSSSTSGKTSGKQAMEAQSFKYGDFKYTSILSVGENKKVLECEFREKPIILKCTDLSKKPNCLDELTVVYGDLAEGMSFVMGLSIVGTTLYHHKINRWQKKRALSALKRIHDCKILHNDIREENILIDERGYIYLTDFGMSIQNYDERLFLKEKSELSHLLDCYM</sequence>
<feature type="compositionally biased region" description="Low complexity" evidence="1">
    <location>
        <begin position="325"/>
        <end position="348"/>
    </location>
</feature>
<dbReference type="Pfam" id="PF00069">
    <property type="entry name" value="Pkinase"/>
    <property type="match status" value="1"/>
</dbReference>
<gene>
    <name evidence="3" type="ORF">FMOSSE_LOCUS3774</name>
</gene>
<dbReference type="Proteomes" id="UP000789375">
    <property type="component" value="Unassembled WGS sequence"/>
</dbReference>
<feature type="region of interest" description="Disordered" evidence="1">
    <location>
        <begin position="300"/>
        <end position="348"/>
    </location>
</feature>
<dbReference type="Gene3D" id="1.10.510.10">
    <property type="entry name" value="Transferase(Phosphotransferase) domain 1"/>
    <property type="match status" value="1"/>
</dbReference>
<evidence type="ECO:0000313" key="4">
    <source>
        <dbReference type="Proteomes" id="UP000789375"/>
    </source>
</evidence>
<dbReference type="PROSITE" id="PS50011">
    <property type="entry name" value="PROTEIN_KINASE_DOM"/>
    <property type="match status" value="1"/>
</dbReference>
<feature type="domain" description="Protein kinase" evidence="2">
    <location>
        <begin position="316"/>
        <end position="500"/>
    </location>
</feature>
<dbReference type="InterPro" id="IPR011009">
    <property type="entry name" value="Kinase-like_dom_sf"/>
</dbReference>
<dbReference type="EMBL" id="CAJVPP010000591">
    <property type="protein sequence ID" value="CAG8495830.1"/>
    <property type="molecule type" value="Genomic_DNA"/>
</dbReference>
<dbReference type="AlphaFoldDB" id="A0A9N8ZHD3"/>
<organism evidence="3 4">
    <name type="scientific">Funneliformis mosseae</name>
    <name type="common">Endomycorrhizal fungus</name>
    <name type="synonym">Glomus mosseae</name>
    <dbReference type="NCBI Taxonomy" id="27381"/>
    <lineage>
        <taxon>Eukaryota</taxon>
        <taxon>Fungi</taxon>
        <taxon>Fungi incertae sedis</taxon>
        <taxon>Mucoromycota</taxon>
        <taxon>Glomeromycotina</taxon>
        <taxon>Glomeromycetes</taxon>
        <taxon>Glomerales</taxon>
        <taxon>Glomeraceae</taxon>
        <taxon>Funneliformis</taxon>
    </lineage>
</organism>
<protein>
    <submittedName>
        <fullName evidence="3">13416_t:CDS:1</fullName>
    </submittedName>
</protein>
<accession>A0A9N8ZHD3</accession>
<reference evidence="3" key="1">
    <citation type="submission" date="2021-06" db="EMBL/GenBank/DDBJ databases">
        <authorList>
            <person name="Kallberg Y."/>
            <person name="Tangrot J."/>
            <person name="Rosling A."/>
        </authorList>
    </citation>
    <scope>NUCLEOTIDE SEQUENCE</scope>
    <source>
        <strain evidence="3">87-6 pot B 2015</strain>
    </source>
</reference>
<evidence type="ECO:0000313" key="3">
    <source>
        <dbReference type="EMBL" id="CAG8495830.1"/>
    </source>
</evidence>
<dbReference type="PANTHER" id="PTHR37171:SF1">
    <property type="entry name" value="SERINE_THREONINE-PROTEIN KINASE YRZF-RELATED"/>
    <property type="match status" value="1"/>
</dbReference>
<dbReference type="PROSITE" id="PS00109">
    <property type="entry name" value="PROTEIN_KINASE_TYR"/>
    <property type="match status" value="1"/>
</dbReference>
<dbReference type="PANTHER" id="PTHR37171">
    <property type="entry name" value="SERINE/THREONINE-PROTEIN KINASE YRZF-RELATED"/>
    <property type="match status" value="1"/>
</dbReference>
<dbReference type="SUPFAM" id="SSF56112">
    <property type="entry name" value="Protein kinase-like (PK-like)"/>
    <property type="match status" value="1"/>
</dbReference>
<evidence type="ECO:0000259" key="2">
    <source>
        <dbReference type="PROSITE" id="PS50011"/>
    </source>
</evidence>
<proteinExistence type="predicted"/>
<dbReference type="InterPro" id="IPR000719">
    <property type="entry name" value="Prot_kinase_dom"/>
</dbReference>